<reference evidence="1" key="1">
    <citation type="submission" date="2020-08" db="EMBL/GenBank/DDBJ databases">
        <title>Genome public.</title>
        <authorList>
            <person name="Liu C."/>
            <person name="Sun Q."/>
        </authorList>
    </citation>
    <scope>NUCLEOTIDE SEQUENCE</scope>
    <source>
        <strain evidence="1">NSJ-23</strain>
    </source>
</reference>
<dbReference type="RefSeq" id="WP_147572164.1">
    <property type="nucleotide sequence ID" value="NZ_JACOPO010000001.1"/>
</dbReference>
<protein>
    <submittedName>
        <fullName evidence="1">DUF3842 family protein</fullName>
    </submittedName>
</protein>
<evidence type="ECO:0000313" key="2">
    <source>
        <dbReference type="Proteomes" id="UP000628736"/>
    </source>
</evidence>
<dbReference type="Proteomes" id="UP000628736">
    <property type="component" value="Unassembled WGS sequence"/>
</dbReference>
<keyword evidence="2" id="KW-1185">Reference proteome</keyword>
<proteinExistence type="predicted"/>
<organism evidence="1 2">
    <name type="scientific">Flintibacter hominis</name>
    <dbReference type="NCBI Taxonomy" id="2763048"/>
    <lineage>
        <taxon>Bacteria</taxon>
        <taxon>Bacillati</taxon>
        <taxon>Bacillota</taxon>
        <taxon>Clostridia</taxon>
        <taxon>Eubacteriales</taxon>
        <taxon>Flintibacter</taxon>
    </lineage>
</organism>
<evidence type="ECO:0000313" key="1">
    <source>
        <dbReference type="EMBL" id="MBC5721744.1"/>
    </source>
</evidence>
<dbReference type="AlphaFoldDB" id="A0A8J6J0S7"/>
<dbReference type="EMBL" id="JACOPO010000001">
    <property type="protein sequence ID" value="MBC5721744.1"/>
    <property type="molecule type" value="Genomic_DNA"/>
</dbReference>
<name>A0A8J6J0S7_9FIRM</name>
<sequence length="136" mass="13869">MKIVVVDGQGGRLGKLLVEGVKSRVPQAEVYALGTNSIATSTMLKAGADHGATGENPVLRGVEDADAILGPVGIVVANAILGEVTPAMAQAVGSCRAKKFLVPMNSCGVLVAGVREQALPVYVAQAIDQMMAELEG</sequence>
<accession>A0A8J6J0S7</accession>
<gene>
    <name evidence="1" type="ORF">H8S11_02775</name>
</gene>
<comment type="caution">
    <text evidence="1">The sequence shown here is derived from an EMBL/GenBank/DDBJ whole genome shotgun (WGS) entry which is preliminary data.</text>
</comment>
<dbReference type="InterPro" id="IPR024208">
    <property type="entry name" value="DUF3842"/>
</dbReference>
<dbReference type="Pfam" id="PF12953">
    <property type="entry name" value="DUF3842"/>
    <property type="match status" value="1"/>
</dbReference>